<evidence type="ECO:0000256" key="4">
    <source>
        <dbReference type="SAM" id="SignalP"/>
    </source>
</evidence>
<keyword evidence="3" id="KW-0186">Copper</keyword>
<keyword evidence="7" id="KW-1185">Reference proteome</keyword>
<keyword evidence="1" id="KW-0479">Metal-binding</keyword>
<organism evidence="6 7">
    <name type="scientific">Aspergillus lucknowensis</name>
    <dbReference type="NCBI Taxonomy" id="176173"/>
    <lineage>
        <taxon>Eukaryota</taxon>
        <taxon>Fungi</taxon>
        <taxon>Dikarya</taxon>
        <taxon>Ascomycota</taxon>
        <taxon>Pezizomycotina</taxon>
        <taxon>Eurotiomycetes</taxon>
        <taxon>Eurotiomycetidae</taxon>
        <taxon>Eurotiales</taxon>
        <taxon>Aspergillaceae</taxon>
        <taxon>Aspergillus</taxon>
        <taxon>Aspergillus subgen. Nidulantes</taxon>
    </lineage>
</organism>
<feature type="domain" description="Tyrosinase copper-binding" evidence="5">
    <location>
        <begin position="310"/>
        <end position="321"/>
    </location>
</feature>
<dbReference type="Proteomes" id="UP001610432">
    <property type="component" value="Unassembled WGS sequence"/>
</dbReference>
<keyword evidence="4" id="KW-0732">Signal</keyword>
<dbReference type="InterPro" id="IPR002227">
    <property type="entry name" value="Tyrosinase_Cu-bd"/>
</dbReference>
<evidence type="ECO:0000259" key="5">
    <source>
        <dbReference type="PROSITE" id="PS00498"/>
    </source>
</evidence>
<evidence type="ECO:0000256" key="3">
    <source>
        <dbReference type="ARBA" id="ARBA00023008"/>
    </source>
</evidence>
<evidence type="ECO:0000256" key="1">
    <source>
        <dbReference type="ARBA" id="ARBA00022723"/>
    </source>
</evidence>
<dbReference type="InterPro" id="IPR050316">
    <property type="entry name" value="Tyrosinase/Hemocyanin"/>
</dbReference>
<evidence type="ECO:0000313" key="6">
    <source>
        <dbReference type="EMBL" id="KAL2861237.1"/>
    </source>
</evidence>
<proteinExistence type="predicted"/>
<dbReference type="GeneID" id="98149870"/>
<reference evidence="6 7" key="1">
    <citation type="submission" date="2024-07" db="EMBL/GenBank/DDBJ databases">
        <title>Section-level genome sequencing and comparative genomics of Aspergillus sections Usti and Cavernicolus.</title>
        <authorList>
            <consortium name="Lawrence Berkeley National Laboratory"/>
            <person name="Nybo J.L."/>
            <person name="Vesth T.C."/>
            <person name="Theobald S."/>
            <person name="Frisvad J.C."/>
            <person name="Larsen T.O."/>
            <person name="Kjaerboelling I."/>
            <person name="Rothschild-Mancinelli K."/>
            <person name="Lyhne E.K."/>
            <person name="Kogle M.E."/>
            <person name="Barry K."/>
            <person name="Clum A."/>
            <person name="Na H."/>
            <person name="Ledsgaard L."/>
            <person name="Lin J."/>
            <person name="Lipzen A."/>
            <person name="Kuo A."/>
            <person name="Riley R."/>
            <person name="Mondo S."/>
            <person name="Labutti K."/>
            <person name="Haridas S."/>
            <person name="Pangalinan J."/>
            <person name="Salamov A.A."/>
            <person name="Simmons B.A."/>
            <person name="Magnuson J.K."/>
            <person name="Chen J."/>
            <person name="Drula E."/>
            <person name="Henrissat B."/>
            <person name="Wiebenga A."/>
            <person name="Lubbers R.J."/>
            <person name="Gomes A.C."/>
            <person name="Macurrencykelacurrency M.R."/>
            <person name="Stajich J."/>
            <person name="Grigoriev I.V."/>
            <person name="Mortensen U.H."/>
            <person name="De Vries R.P."/>
            <person name="Baker S.E."/>
            <person name="Andersen M.R."/>
        </authorList>
    </citation>
    <scope>NUCLEOTIDE SEQUENCE [LARGE SCALE GENOMIC DNA]</scope>
    <source>
        <strain evidence="6 7">CBS 449.75</strain>
    </source>
</reference>
<protein>
    <recommendedName>
        <fullName evidence="5">Tyrosinase copper-binding domain-containing protein</fullName>
    </recommendedName>
</protein>
<dbReference type="PANTHER" id="PTHR11474">
    <property type="entry name" value="TYROSINASE FAMILY MEMBER"/>
    <property type="match status" value="1"/>
</dbReference>
<dbReference type="Gene3D" id="1.10.1280.10">
    <property type="entry name" value="Di-copper center containing domain from catechol oxidase"/>
    <property type="match status" value="1"/>
</dbReference>
<feature type="signal peptide" evidence="4">
    <location>
        <begin position="1"/>
        <end position="19"/>
    </location>
</feature>
<name>A0ABR4LCV8_9EURO</name>
<dbReference type="PRINTS" id="PR00092">
    <property type="entry name" value="TYROSINASE"/>
</dbReference>
<dbReference type="PANTHER" id="PTHR11474:SF125">
    <property type="entry name" value="N-ACETYL-6-HYDROXYTRYPTOPHAN OXIDASE IVOB-RELATED"/>
    <property type="match status" value="1"/>
</dbReference>
<sequence>MRPTLSLLGLLLTVASTAAKSTTIGLETEEASRGVSVPLDDCHAIEEYEVYRVAITKKCRFFSSALSTTERRNYIDAVWCLRGRPSTLPNDGAYPGVRDRLDDFVAVHINYTNVIHKNGVLLPWHRHYIHLWETALRTECGYAGGVPYWDWTLTQDLASNPIFNTASDSTDGIDTSLSGDGTYNATEQALRDPTIASLPEGHGGGCVKAGPFKDFPVHLGPFTFGQAYAHAPLPDNAFAYNPRCLQRNLQPAVVEMYNNADIVRRMLSAPDIDAFLRLLDPSAAGVMGAHGGGHDAVGPTMADVFASPQDPVFMLHHAMVDRVWAGWQGNGGAAEREARLLALNGTAVINNPPGEALVTPETVVEFGVLDRPRKLGELMDVGSAEYCYRYE</sequence>
<evidence type="ECO:0000256" key="2">
    <source>
        <dbReference type="ARBA" id="ARBA00023002"/>
    </source>
</evidence>
<comment type="caution">
    <text evidence="6">The sequence shown here is derived from an EMBL/GenBank/DDBJ whole genome shotgun (WGS) entry which is preliminary data.</text>
</comment>
<evidence type="ECO:0000313" key="7">
    <source>
        <dbReference type="Proteomes" id="UP001610432"/>
    </source>
</evidence>
<dbReference type="PROSITE" id="PS00498">
    <property type="entry name" value="TYROSINASE_2"/>
    <property type="match status" value="1"/>
</dbReference>
<accession>A0ABR4LCV8</accession>
<dbReference type="RefSeq" id="XP_070881131.1">
    <property type="nucleotide sequence ID" value="XM_071034798.1"/>
</dbReference>
<dbReference type="Pfam" id="PF00264">
    <property type="entry name" value="Tyrosinase"/>
    <property type="match status" value="1"/>
</dbReference>
<gene>
    <name evidence="6" type="ORF">BJX67DRAFT_391518</name>
</gene>
<dbReference type="SUPFAM" id="SSF48056">
    <property type="entry name" value="Di-copper centre-containing domain"/>
    <property type="match status" value="1"/>
</dbReference>
<dbReference type="EMBL" id="JBFXLQ010000072">
    <property type="protein sequence ID" value="KAL2861237.1"/>
    <property type="molecule type" value="Genomic_DNA"/>
</dbReference>
<dbReference type="InterPro" id="IPR008922">
    <property type="entry name" value="Di-copper_centre_dom_sf"/>
</dbReference>
<keyword evidence="2" id="KW-0560">Oxidoreductase</keyword>
<feature type="chain" id="PRO_5046617926" description="Tyrosinase copper-binding domain-containing protein" evidence="4">
    <location>
        <begin position="20"/>
        <end position="391"/>
    </location>
</feature>